<dbReference type="Proteomes" id="UP001434883">
    <property type="component" value="Unassembled WGS sequence"/>
</dbReference>
<keyword evidence="5 6" id="KW-0472">Membrane</keyword>
<dbReference type="Pfam" id="PF00209">
    <property type="entry name" value="SNF"/>
    <property type="match status" value="1"/>
</dbReference>
<feature type="transmembrane region" description="Helical" evidence="6">
    <location>
        <begin position="91"/>
        <end position="116"/>
    </location>
</feature>
<evidence type="ECO:0000313" key="7">
    <source>
        <dbReference type="EMBL" id="MEQ2218599.1"/>
    </source>
</evidence>
<gene>
    <name evidence="7" type="ORF">XENOCAPTIV_005525</name>
</gene>
<dbReference type="PROSITE" id="PS50267">
    <property type="entry name" value="NA_NEUROTRAN_SYMP_3"/>
    <property type="match status" value="1"/>
</dbReference>
<accession>A0ABV0SDG2</accession>
<sequence>MVTSWGGIWACEVADSDWPAERKAACLQIRLQGNVHACLVSCLLQIVYFTATFPYVVLIILLVRGVTLPGAYDGIMYYIKPNWSKLEEAQVWIDAGTQIFFSYAIGLGALTALGSYNRFNNDCYKYDTFAQPDLYLRLLHYRQSFYVGATSDSRISARHREHLFFQNLSPLTATFRKTETFSQSLQCLHPENQLLLM</sequence>
<feature type="transmembrane region" description="Helical" evidence="6">
    <location>
        <begin position="55"/>
        <end position="79"/>
    </location>
</feature>
<reference evidence="7 8" key="1">
    <citation type="submission" date="2021-06" db="EMBL/GenBank/DDBJ databases">
        <authorList>
            <person name="Palmer J.M."/>
        </authorList>
    </citation>
    <scope>NUCLEOTIDE SEQUENCE [LARGE SCALE GENOMIC DNA]</scope>
    <source>
        <strain evidence="7 8">XC_2019</strain>
        <tissue evidence="7">Muscle</tissue>
    </source>
</reference>
<proteinExistence type="predicted"/>
<evidence type="ECO:0000256" key="1">
    <source>
        <dbReference type="ARBA" id="ARBA00004141"/>
    </source>
</evidence>
<keyword evidence="2" id="KW-0813">Transport</keyword>
<protein>
    <submittedName>
        <fullName evidence="7">Uncharacterized protein</fullName>
    </submittedName>
</protein>
<comment type="subcellular location">
    <subcellularLocation>
        <location evidence="1">Membrane</location>
        <topology evidence="1">Multi-pass membrane protein</topology>
    </subcellularLocation>
</comment>
<keyword evidence="8" id="KW-1185">Reference proteome</keyword>
<evidence type="ECO:0000256" key="4">
    <source>
        <dbReference type="ARBA" id="ARBA00022989"/>
    </source>
</evidence>
<evidence type="ECO:0000313" key="8">
    <source>
        <dbReference type="Proteomes" id="UP001434883"/>
    </source>
</evidence>
<evidence type="ECO:0000256" key="6">
    <source>
        <dbReference type="SAM" id="Phobius"/>
    </source>
</evidence>
<organism evidence="7 8">
    <name type="scientific">Xenoophorus captivus</name>
    <dbReference type="NCBI Taxonomy" id="1517983"/>
    <lineage>
        <taxon>Eukaryota</taxon>
        <taxon>Metazoa</taxon>
        <taxon>Chordata</taxon>
        <taxon>Craniata</taxon>
        <taxon>Vertebrata</taxon>
        <taxon>Euteleostomi</taxon>
        <taxon>Actinopterygii</taxon>
        <taxon>Neopterygii</taxon>
        <taxon>Teleostei</taxon>
        <taxon>Neoteleostei</taxon>
        <taxon>Acanthomorphata</taxon>
        <taxon>Ovalentaria</taxon>
        <taxon>Atherinomorphae</taxon>
        <taxon>Cyprinodontiformes</taxon>
        <taxon>Goodeidae</taxon>
        <taxon>Xenoophorus</taxon>
    </lineage>
</organism>
<evidence type="ECO:0000256" key="3">
    <source>
        <dbReference type="ARBA" id="ARBA00022692"/>
    </source>
</evidence>
<dbReference type="EMBL" id="JAHRIN010077220">
    <property type="protein sequence ID" value="MEQ2218599.1"/>
    <property type="molecule type" value="Genomic_DNA"/>
</dbReference>
<keyword evidence="4 6" id="KW-1133">Transmembrane helix</keyword>
<dbReference type="InterPro" id="IPR000175">
    <property type="entry name" value="Na/ntran_symport"/>
</dbReference>
<keyword evidence="3 6" id="KW-0812">Transmembrane</keyword>
<name>A0ABV0SDG2_9TELE</name>
<dbReference type="PANTHER" id="PTHR11616:SF96">
    <property type="entry name" value="SODIUM- AND CHLORIDE-DEPENDENT CREATINE TRANSPORTER 1"/>
    <property type="match status" value="1"/>
</dbReference>
<dbReference type="InterPro" id="IPR037272">
    <property type="entry name" value="SNS_sf"/>
</dbReference>
<dbReference type="SUPFAM" id="SSF161070">
    <property type="entry name" value="SNF-like"/>
    <property type="match status" value="1"/>
</dbReference>
<comment type="caution">
    <text evidence="7">The sequence shown here is derived from an EMBL/GenBank/DDBJ whole genome shotgun (WGS) entry which is preliminary data.</text>
</comment>
<dbReference type="PANTHER" id="PTHR11616">
    <property type="entry name" value="SODIUM/CHLORIDE DEPENDENT TRANSPORTER"/>
    <property type="match status" value="1"/>
</dbReference>
<evidence type="ECO:0000256" key="5">
    <source>
        <dbReference type="ARBA" id="ARBA00023136"/>
    </source>
</evidence>
<evidence type="ECO:0000256" key="2">
    <source>
        <dbReference type="ARBA" id="ARBA00022448"/>
    </source>
</evidence>